<dbReference type="OrthoDB" id="9805604at2"/>
<protein>
    <submittedName>
        <fullName evidence="1">Putative CMP-N-acetylneuraminic acid synthetase-like protein</fullName>
    </submittedName>
</protein>
<evidence type="ECO:0000313" key="1">
    <source>
        <dbReference type="EMBL" id="OSM04798.1"/>
    </source>
</evidence>
<comment type="caution">
    <text evidence="1">The sequence shown here is derived from an EMBL/GenBank/DDBJ whole genome shotgun (WGS) entry which is preliminary data.</text>
</comment>
<dbReference type="RefSeq" id="WP_085441454.1">
    <property type="nucleotide sequence ID" value="NZ_LVJN01000018.1"/>
</dbReference>
<dbReference type="PANTHER" id="PTHR21485:SF3">
    <property type="entry name" value="N-ACYLNEURAMINATE CYTIDYLYLTRANSFERASE"/>
    <property type="match status" value="1"/>
</dbReference>
<sequence>MSQVTALLTGRGNNTLADKNVKQLLGRPLLSYGARAGKQAQSVTAHFASSEDPKILAAAEAEGYAPIRRPDALAAPTARHVDALLHGMAEIQQRTGATPEILVVILANAPTILPQWIDQSVQMLLSDPELTAVAPVVRDQDHHPFRAKTLREDGLLGSFFDHGDADVSSNRQDLPPCFFLCHNFWTLRAETLLNGPQGEPPWGFMGQRVASLEIPQSIDVHEPEDLLRAEKWLRENGVA</sequence>
<gene>
    <name evidence="1" type="ORF">MAIT1_02891</name>
</gene>
<dbReference type="AlphaFoldDB" id="A0A1Y2K622"/>
<keyword evidence="2" id="KW-1185">Reference proteome</keyword>
<dbReference type="GO" id="GO:0008781">
    <property type="term" value="F:N-acylneuraminate cytidylyltransferase activity"/>
    <property type="evidence" value="ECO:0007669"/>
    <property type="project" value="TreeGrafter"/>
</dbReference>
<dbReference type="Gene3D" id="3.90.550.10">
    <property type="entry name" value="Spore Coat Polysaccharide Biosynthesis Protein SpsA, Chain A"/>
    <property type="match status" value="1"/>
</dbReference>
<name>A0A1Y2K622_9PROT</name>
<dbReference type="EMBL" id="LVJN01000018">
    <property type="protein sequence ID" value="OSM04798.1"/>
    <property type="molecule type" value="Genomic_DNA"/>
</dbReference>
<dbReference type="SUPFAM" id="SSF53448">
    <property type="entry name" value="Nucleotide-diphospho-sugar transferases"/>
    <property type="match status" value="1"/>
</dbReference>
<dbReference type="Proteomes" id="UP000194003">
    <property type="component" value="Unassembled WGS sequence"/>
</dbReference>
<dbReference type="InterPro" id="IPR029044">
    <property type="entry name" value="Nucleotide-diphossugar_trans"/>
</dbReference>
<accession>A0A1Y2K622</accession>
<evidence type="ECO:0000313" key="2">
    <source>
        <dbReference type="Proteomes" id="UP000194003"/>
    </source>
</evidence>
<reference evidence="1 2" key="1">
    <citation type="journal article" date="2016" name="BMC Genomics">
        <title>Combined genomic and structural analyses of a cultured magnetotactic bacterium reveals its niche adaptation to a dynamic environment.</title>
        <authorList>
            <person name="Araujo A.C."/>
            <person name="Morillo V."/>
            <person name="Cypriano J."/>
            <person name="Teixeira L.C."/>
            <person name="Leao P."/>
            <person name="Lyra S."/>
            <person name="Almeida L.G."/>
            <person name="Bazylinski D.A."/>
            <person name="Vasconcellos A.T."/>
            <person name="Abreu F."/>
            <person name="Lins U."/>
        </authorList>
    </citation>
    <scope>NUCLEOTIDE SEQUENCE [LARGE SCALE GENOMIC DNA]</scope>
    <source>
        <strain evidence="1 2">IT-1</strain>
    </source>
</reference>
<dbReference type="STRING" id="1434232.MAIT1_02891"/>
<dbReference type="InterPro" id="IPR050793">
    <property type="entry name" value="CMP-NeuNAc_synthase"/>
</dbReference>
<dbReference type="PANTHER" id="PTHR21485">
    <property type="entry name" value="HAD SUPERFAMILY MEMBERS CMAS AND KDSC"/>
    <property type="match status" value="1"/>
</dbReference>
<organism evidence="1 2">
    <name type="scientific">Magnetofaba australis IT-1</name>
    <dbReference type="NCBI Taxonomy" id="1434232"/>
    <lineage>
        <taxon>Bacteria</taxon>
        <taxon>Pseudomonadati</taxon>
        <taxon>Pseudomonadota</taxon>
        <taxon>Magnetococcia</taxon>
        <taxon>Magnetococcales</taxon>
        <taxon>Magnetococcaceae</taxon>
        <taxon>Magnetofaba</taxon>
    </lineage>
</organism>
<proteinExistence type="predicted"/>